<dbReference type="AlphaFoldDB" id="A0AAU9IME7"/>
<dbReference type="InterPro" id="IPR003661">
    <property type="entry name" value="HisK_dim/P_dom"/>
</dbReference>
<dbReference type="InterPro" id="IPR005467">
    <property type="entry name" value="His_kinase_dom"/>
</dbReference>
<dbReference type="SUPFAM" id="SSF47384">
    <property type="entry name" value="Homodimeric domain of signal transducing histidine kinase"/>
    <property type="match status" value="1"/>
</dbReference>
<dbReference type="InterPro" id="IPR036097">
    <property type="entry name" value="HisK_dim/P_sf"/>
</dbReference>
<keyword evidence="3" id="KW-1133">Transmembrane helix</keyword>
<reference evidence="6" key="1">
    <citation type="submission" date="2021-09" db="EMBL/GenBank/DDBJ databases">
        <authorList>
            <consortium name="AG Swart"/>
            <person name="Singh M."/>
            <person name="Singh A."/>
            <person name="Seah K."/>
            <person name="Emmerich C."/>
        </authorList>
    </citation>
    <scope>NUCLEOTIDE SEQUENCE</scope>
    <source>
        <strain evidence="6">ATCC30299</strain>
    </source>
</reference>
<gene>
    <name evidence="6" type="ORF">BSTOLATCC_MIC11384</name>
</gene>
<dbReference type="InterPro" id="IPR050956">
    <property type="entry name" value="2C_system_His_kinase"/>
</dbReference>
<keyword evidence="7" id="KW-1185">Reference proteome</keyword>
<accession>A0AAU9IME7</accession>
<dbReference type="PROSITE" id="PS50110">
    <property type="entry name" value="RESPONSE_REGULATORY"/>
    <property type="match status" value="1"/>
</dbReference>
<feature type="transmembrane region" description="Helical" evidence="3">
    <location>
        <begin position="20"/>
        <end position="44"/>
    </location>
</feature>
<sequence>MSNNTYLWWEEEIKYKYQLLVYFSYGFVTVSSISRLPFIIFSPLSIWREFLKRIIHHFLAVIFLKFFERKSPNMKAISGIIAIEYYHLLLFLSSWNINPYILELFSFSLTIKLELPFVQNRAIANLILLKHFYVWCFHGIISGDNSISLDMSFFRSFLTIFIICNIGEFYLDKVSYEKFNFSKELEVSKKRLKIITDAFPDGISIISRNRTIEFFNGNIISLLNCESSDLYYEISRYEYCPNRKVSSLSSSNLLIDDISEAFDYLENDEITLGITFLNNVYLEWKIKKITWEDAPMLFLTVRNVNQIIELEKSIATDNMKTVLLRSVSHELRTPLNSIEYFIKEISENSKFQRTEEEKKNLKIVSVSSKLMLSLIDDLLDYSKILAGVFTVKKTQCEPIHIIKNCCELVSMQVAKKNLVLICRLDPNIPSLVITDPIRLSQILLNLLSNALKFTLKGSIEICCTYTLKSKLKISVEDTGMGMTEEIRQRLFTEFSTSYIPSINPRGSGLGLCISNFLAKQLGGKPIKVKSIPEIGSTFWFSIDVFHENSSVPRCEKLFQVENEGKIPFDMKKYESLKNSGLSDILIVDDNEFNRIVLSAIIEQQGWSIEEACNGKDALNKVIACNKRNHMYKVIVMDCSMPEMSGFEATMEIVNYYKNGKISKMPSIIGYSAFNTDEDKNVCFECGMIDYLTKPCPPEKITSAIKKYL</sequence>
<keyword evidence="1 2" id="KW-0597">Phosphoprotein</keyword>
<feature type="modified residue" description="4-aspartylphosphate" evidence="2">
    <location>
        <position position="637"/>
    </location>
</feature>
<feature type="domain" description="Histidine kinase" evidence="4">
    <location>
        <begin position="326"/>
        <end position="546"/>
    </location>
</feature>
<dbReference type="PANTHER" id="PTHR43719">
    <property type="entry name" value="TWO-COMPONENT HISTIDINE KINASE"/>
    <property type="match status" value="1"/>
</dbReference>
<dbReference type="InterPro" id="IPR003594">
    <property type="entry name" value="HATPase_dom"/>
</dbReference>
<evidence type="ECO:0000313" key="6">
    <source>
        <dbReference type="EMBL" id="CAG9314377.1"/>
    </source>
</evidence>
<dbReference type="SUPFAM" id="SSF52172">
    <property type="entry name" value="CheY-like"/>
    <property type="match status" value="1"/>
</dbReference>
<evidence type="ECO:0000256" key="2">
    <source>
        <dbReference type="PROSITE-ProRule" id="PRU00169"/>
    </source>
</evidence>
<dbReference type="Gene3D" id="3.30.565.10">
    <property type="entry name" value="Histidine kinase-like ATPase, C-terminal domain"/>
    <property type="match status" value="1"/>
</dbReference>
<dbReference type="SMART" id="SM00448">
    <property type="entry name" value="REC"/>
    <property type="match status" value="1"/>
</dbReference>
<dbReference type="SMART" id="SM00387">
    <property type="entry name" value="HATPase_c"/>
    <property type="match status" value="1"/>
</dbReference>
<evidence type="ECO:0000259" key="4">
    <source>
        <dbReference type="PROSITE" id="PS50109"/>
    </source>
</evidence>
<dbReference type="Pfam" id="PF02518">
    <property type="entry name" value="HATPase_c"/>
    <property type="match status" value="1"/>
</dbReference>
<protein>
    <recommendedName>
        <fullName evidence="8">Histidine kinase</fullName>
    </recommendedName>
</protein>
<evidence type="ECO:0008006" key="8">
    <source>
        <dbReference type="Google" id="ProtNLM"/>
    </source>
</evidence>
<dbReference type="PANTHER" id="PTHR43719:SF28">
    <property type="entry name" value="PEROXIDE STRESS-ACTIVATED HISTIDINE KINASE MAK1-RELATED"/>
    <property type="match status" value="1"/>
</dbReference>
<feature type="domain" description="Response regulatory" evidence="5">
    <location>
        <begin position="583"/>
        <end position="708"/>
    </location>
</feature>
<dbReference type="InterPro" id="IPR001789">
    <property type="entry name" value="Sig_transdc_resp-reg_receiver"/>
</dbReference>
<evidence type="ECO:0000256" key="3">
    <source>
        <dbReference type="SAM" id="Phobius"/>
    </source>
</evidence>
<evidence type="ECO:0000256" key="1">
    <source>
        <dbReference type="ARBA" id="ARBA00022553"/>
    </source>
</evidence>
<dbReference type="CDD" id="cd00082">
    <property type="entry name" value="HisKA"/>
    <property type="match status" value="1"/>
</dbReference>
<dbReference type="GO" id="GO:0000155">
    <property type="term" value="F:phosphorelay sensor kinase activity"/>
    <property type="evidence" value="ECO:0007669"/>
    <property type="project" value="InterPro"/>
</dbReference>
<comment type="caution">
    <text evidence="6">The sequence shown here is derived from an EMBL/GenBank/DDBJ whole genome shotgun (WGS) entry which is preliminary data.</text>
</comment>
<dbReference type="Gene3D" id="3.40.50.2300">
    <property type="match status" value="1"/>
</dbReference>
<dbReference type="Gene3D" id="1.10.287.130">
    <property type="match status" value="1"/>
</dbReference>
<dbReference type="SUPFAM" id="SSF55874">
    <property type="entry name" value="ATPase domain of HSP90 chaperone/DNA topoisomerase II/histidine kinase"/>
    <property type="match status" value="1"/>
</dbReference>
<name>A0AAU9IME7_9CILI</name>
<keyword evidence="3" id="KW-0812">Transmembrane</keyword>
<dbReference type="CDD" id="cd17546">
    <property type="entry name" value="REC_hyHK_CKI1_RcsC-like"/>
    <property type="match status" value="1"/>
</dbReference>
<dbReference type="InterPro" id="IPR004358">
    <property type="entry name" value="Sig_transdc_His_kin-like_C"/>
</dbReference>
<proteinExistence type="predicted"/>
<dbReference type="InterPro" id="IPR036890">
    <property type="entry name" value="HATPase_C_sf"/>
</dbReference>
<evidence type="ECO:0000313" key="7">
    <source>
        <dbReference type="Proteomes" id="UP001162131"/>
    </source>
</evidence>
<dbReference type="SMART" id="SM00388">
    <property type="entry name" value="HisKA"/>
    <property type="match status" value="1"/>
</dbReference>
<dbReference type="PROSITE" id="PS50109">
    <property type="entry name" value="HIS_KIN"/>
    <property type="match status" value="1"/>
</dbReference>
<dbReference type="Pfam" id="PF00512">
    <property type="entry name" value="HisKA"/>
    <property type="match status" value="1"/>
</dbReference>
<dbReference type="Pfam" id="PF00072">
    <property type="entry name" value="Response_reg"/>
    <property type="match status" value="1"/>
</dbReference>
<dbReference type="Proteomes" id="UP001162131">
    <property type="component" value="Unassembled WGS sequence"/>
</dbReference>
<organism evidence="6 7">
    <name type="scientific">Blepharisma stoltei</name>
    <dbReference type="NCBI Taxonomy" id="1481888"/>
    <lineage>
        <taxon>Eukaryota</taxon>
        <taxon>Sar</taxon>
        <taxon>Alveolata</taxon>
        <taxon>Ciliophora</taxon>
        <taxon>Postciliodesmatophora</taxon>
        <taxon>Heterotrichea</taxon>
        <taxon>Heterotrichida</taxon>
        <taxon>Blepharismidae</taxon>
        <taxon>Blepharisma</taxon>
    </lineage>
</organism>
<dbReference type="PRINTS" id="PR00344">
    <property type="entry name" value="BCTRLSENSOR"/>
</dbReference>
<dbReference type="InterPro" id="IPR011006">
    <property type="entry name" value="CheY-like_superfamily"/>
</dbReference>
<keyword evidence="3" id="KW-0472">Membrane</keyword>
<evidence type="ECO:0000259" key="5">
    <source>
        <dbReference type="PROSITE" id="PS50110"/>
    </source>
</evidence>
<dbReference type="EMBL" id="CAJZBQ010000012">
    <property type="protein sequence ID" value="CAG9314377.1"/>
    <property type="molecule type" value="Genomic_DNA"/>
</dbReference>